<evidence type="ECO:0000313" key="4">
    <source>
        <dbReference type="WBParaSite" id="Gr19_v10_g3752.t1"/>
    </source>
</evidence>
<evidence type="ECO:0000256" key="2">
    <source>
        <dbReference type="SAM" id="MobiDB-lite"/>
    </source>
</evidence>
<name>A0A914HRC7_GLORO</name>
<evidence type="ECO:0000313" key="3">
    <source>
        <dbReference type="Proteomes" id="UP000887572"/>
    </source>
</evidence>
<reference evidence="4" key="1">
    <citation type="submission" date="2022-11" db="UniProtKB">
        <authorList>
            <consortium name="WormBaseParasite"/>
        </authorList>
    </citation>
    <scope>IDENTIFICATION</scope>
</reference>
<evidence type="ECO:0000256" key="1">
    <source>
        <dbReference type="SAM" id="Coils"/>
    </source>
</evidence>
<dbReference type="Proteomes" id="UP000887572">
    <property type="component" value="Unplaced"/>
</dbReference>
<dbReference type="AlphaFoldDB" id="A0A914HRC7"/>
<feature type="region of interest" description="Disordered" evidence="2">
    <location>
        <begin position="164"/>
        <end position="187"/>
    </location>
</feature>
<keyword evidence="1" id="KW-0175">Coiled coil</keyword>
<feature type="coiled-coil region" evidence="1">
    <location>
        <begin position="42"/>
        <end position="116"/>
    </location>
</feature>
<dbReference type="WBParaSite" id="Gr19_v10_g3752.t1">
    <property type="protein sequence ID" value="Gr19_v10_g3752.t1"/>
    <property type="gene ID" value="Gr19_v10_g3752"/>
</dbReference>
<sequence>MSNSTFSTNANESHLVDMKQYNEEREYQKQKMFEQMEECKKVAKLELENKALRAGLEHQKRLNAHLHAEMEEYQNNQQQTIDALTEAQKEAAKCRVNQLELELMEANRKLEELRGKVIGVFFRFSLFMIVWDEDEHHQIRVGRPALSTANRLGRIQIFIKWDRSSSSSSSSSTSSSSSSSTSSSSSPAYLSPAEWTPPVPSCGCGCQHYRAVQMQLHAHPMELLHLIGSMHRVLAPVKLLDSPKLATHHAVLVYFVCGACGKENRCTYEIIDVGKESRWGYYGGSFGIKAETKLNDSYEEVEDVFRGMWTKWKLFHANCQHWARDFYNRVGEESTEAFRTYRQRIGLEMVLQMTGR</sequence>
<keyword evidence="3" id="KW-1185">Reference proteome</keyword>
<organism evidence="3 4">
    <name type="scientific">Globodera rostochiensis</name>
    <name type="common">Golden nematode worm</name>
    <name type="synonym">Heterodera rostochiensis</name>
    <dbReference type="NCBI Taxonomy" id="31243"/>
    <lineage>
        <taxon>Eukaryota</taxon>
        <taxon>Metazoa</taxon>
        <taxon>Ecdysozoa</taxon>
        <taxon>Nematoda</taxon>
        <taxon>Chromadorea</taxon>
        <taxon>Rhabditida</taxon>
        <taxon>Tylenchina</taxon>
        <taxon>Tylenchomorpha</taxon>
        <taxon>Tylenchoidea</taxon>
        <taxon>Heteroderidae</taxon>
        <taxon>Heteroderinae</taxon>
        <taxon>Globodera</taxon>
    </lineage>
</organism>
<feature type="compositionally biased region" description="Low complexity" evidence="2">
    <location>
        <begin position="164"/>
        <end position="186"/>
    </location>
</feature>
<accession>A0A914HRC7</accession>
<proteinExistence type="predicted"/>
<protein>
    <submittedName>
        <fullName evidence="4">Uncharacterized protein</fullName>
    </submittedName>
</protein>